<evidence type="ECO:0000313" key="2">
    <source>
        <dbReference type="EMBL" id="MFD1629697.1"/>
    </source>
</evidence>
<gene>
    <name evidence="2" type="ORF">ACFSAH_07415</name>
</gene>
<organism evidence="2 3">
    <name type="scientific">Pseudopedobacter beijingensis</name>
    <dbReference type="NCBI Taxonomy" id="1207056"/>
    <lineage>
        <taxon>Bacteria</taxon>
        <taxon>Pseudomonadati</taxon>
        <taxon>Bacteroidota</taxon>
        <taxon>Sphingobacteriia</taxon>
        <taxon>Sphingobacteriales</taxon>
        <taxon>Sphingobacteriaceae</taxon>
        <taxon>Pseudopedobacter</taxon>
    </lineage>
</organism>
<sequence>MKKIFLYIAGIVLLASCDKKEVVKLNFDVKTDKQEYKLGDSVKFILSGNPDQVVFYSGENGHKYDYKSRTEAESNEITLEFATNRRYGSDVDQPQSFRVFASQKFNGIYSEENVKEASEWTEITSAFTLSAIMGNDNYTPSGAKNLLDLSSLGLNIDKTKPIYFAFKYKGTTGTTQPRWWVNKFDVKMKTSDGEVLTVTTIGDAGWKNVKFGNSPVLWTFNSDNTVKFQGGGAAVGSNEVWAVTKAIKLTSVTPDAGKPLKNMTTKLDGYSYYFSKPGTYKVTFDAFNVNIYGESRTVKSIEVKINP</sequence>
<name>A0ABW4IBA5_9SPHI</name>
<feature type="domain" description="DUF5017" evidence="1">
    <location>
        <begin position="16"/>
        <end position="206"/>
    </location>
</feature>
<dbReference type="EMBL" id="JBHUDG010000006">
    <property type="protein sequence ID" value="MFD1629697.1"/>
    <property type="molecule type" value="Genomic_DNA"/>
</dbReference>
<dbReference type="Pfam" id="PF16409">
    <property type="entry name" value="DUF5017"/>
    <property type="match status" value="1"/>
</dbReference>
<keyword evidence="3" id="KW-1185">Reference proteome</keyword>
<dbReference type="RefSeq" id="WP_379662078.1">
    <property type="nucleotide sequence ID" value="NZ_JBHUDG010000006.1"/>
</dbReference>
<protein>
    <submittedName>
        <fullName evidence="2">DUF5017 domain-containing protein</fullName>
    </submittedName>
</protein>
<proteinExistence type="predicted"/>
<evidence type="ECO:0000313" key="3">
    <source>
        <dbReference type="Proteomes" id="UP001597118"/>
    </source>
</evidence>
<comment type="caution">
    <text evidence="2">The sequence shown here is derived from an EMBL/GenBank/DDBJ whole genome shotgun (WGS) entry which is preliminary data.</text>
</comment>
<accession>A0ABW4IBA5</accession>
<dbReference type="InterPro" id="IPR032185">
    <property type="entry name" value="DUF5017"/>
</dbReference>
<evidence type="ECO:0000259" key="1">
    <source>
        <dbReference type="Pfam" id="PF16409"/>
    </source>
</evidence>
<dbReference type="PROSITE" id="PS51257">
    <property type="entry name" value="PROKAR_LIPOPROTEIN"/>
    <property type="match status" value="1"/>
</dbReference>
<reference evidence="3" key="1">
    <citation type="journal article" date="2019" name="Int. J. Syst. Evol. Microbiol.">
        <title>The Global Catalogue of Microorganisms (GCM) 10K type strain sequencing project: providing services to taxonomists for standard genome sequencing and annotation.</title>
        <authorList>
            <consortium name="The Broad Institute Genomics Platform"/>
            <consortium name="The Broad Institute Genome Sequencing Center for Infectious Disease"/>
            <person name="Wu L."/>
            <person name="Ma J."/>
        </authorList>
    </citation>
    <scope>NUCLEOTIDE SEQUENCE [LARGE SCALE GENOMIC DNA]</scope>
    <source>
        <strain evidence="3">CCUG 53762</strain>
    </source>
</reference>
<dbReference type="Proteomes" id="UP001597118">
    <property type="component" value="Unassembled WGS sequence"/>
</dbReference>